<proteinExistence type="predicted"/>
<dbReference type="Pfam" id="PF13476">
    <property type="entry name" value="AAA_23"/>
    <property type="match status" value="1"/>
</dbReference>
<organism evidence="2 3">
    <name type="scientific">Streptomyces finlayi</name>
    <dbReference type="NCBI Taxonomy" id="67296"/>
    <lineage>
        <taxon>Bacteria</taxon>
        <taxon>Bacillati</taxon>
        <taxon>Actinomycetota</taxon>
        <taxon>Actinomycetes</taxon>
        <taxon>Kitasatosporales</taxon>
        <taxon>Streptomycetaceae</taxon>
        <taxon>Streptomyces</taxon>
    </lineage>
</organism>
<dbReference type="InterPro" id="IPR003959">
    <property type="entry name" value="ATPase_AAA_core"/>
</dbReference>
<evidence type="ECO:0000259" key="1">
    <source>
        <dbReference type="SMART" id="SM00382"/>
    </source>
</evidence>
<dbReference type="RefSeq" id="WP_185300688.1">
    <property type="nucleotide sequence ID" value="NZ_CP045702.1"/>
</dbReference>
<reference evidence="3" key="1">
    <citation type="submission" date="2019-10" db="EMBL/GenBank/DDBJ databases">
        <title>Antimicrobial potential of Antarctic Bacteria.</title>
        <authorList>
            <person name="Benaud N."/>
            <person name="Edwards R.J."/>
            <person name="Ferrari B.C."/>
        </authorList>
    </citation>
    <scope>NUCLEOTIDE SEQUENCE [LARGE SCALE GENOMIC DNA]</scope>
    <source>
        <strain evidence="3">NBSH44</strain>
    </source>
</reference>
<evidence type="ECO:0000313" key="3">
    <source>
        <dbReference type="Proteomes" id="UP000515307"/>
    </source>
</evidence>
<dbReference type="SMART" id="SM00382">
    <property type="entry name" value="AAA"/>
    <property type="match status" value="1"/>
</dbReference>
<accession>A0A7G7BPD1</accession>
<protein>
    <submittedName>
        <fullName evidence="2">AAA family ATPase</fullName>
    </submittedName>
</protein>
<dbReference type="GO" id="GO:0016887">
    <property type="term" value="F:ATP hydrolysis activity"/>
    <property type="evidence" value="ECO:0007669"/>
    <property type="project" value="InterPro"/>
</dbReference>
<dbReference type="GO" id="GO:0006302">
    <property type="term" value="P:double-strand break repair"/>
    <property type="evidence" value="ECO:0007669"/>
    <property type="project" value="InterPro"/>
</dbReference>
<dbReference type="InterPro" id="IPR003593">
    <property type="entry name" value="AAA+_ATPase"/>
</dbReference>
<dbReference type="Gene3D" id="3.40.50.300">
    <property type="entry name" value="P-loop containing nucleotide triphosphate hydrolases"/>
    <property type="match status" value="2"/>
</dbReference>
<dbReference type="EMBL" id="CP045702">
    <property type="protein sequence ID" value="QNE77196.1"/>
    <property type="molecule type" value="Genomic_DNA"/>
</dbReference>
<dbReference type="AlphaFoldDB" id="A0A7G7BPD1"/>
<keyword evidence="3" id="KW-1185">Reference proteome</keyword>
<dbReference type="SUPFAM" id="SSF52540">
    <property type="entry name" value="P-loop containing nucleoside triphosphate hydrolases"/>
    <property type="match status" value="1"/>
</dbReference>
<dbReference type="InterPro" id="IPR051396">
    <property type="entry name" value="Bact_Antivir_Def_Nuclease"/>
</dbReference>
<dbReference type="PANTHER" id="PTHR43581:SF2">
    <property type="entry name" value="EXCINUCLEASE ATPASE SUBUNIT"/>
    <property type="match status" value="1"/>
</dbReference>
<sequence length="461" mass="50084">MYVSRVHVENIKSFSGPRVVDLTLTRPDGSHAGWTVLAGRNGAGKTTLLRALALSLSGPVAARGLVQSFDNWVTRGADSGTAEAEVVRDAVFDRFTASGRTQNRFWTGMRWTSPGDGVGGQRTVQPALEEVRYKPRAKSAQRGPWADNPVGWFCAAYGPFRRMAGGSGEVQRLMLASGPVARQASLFHEDASLAEGVGWLREQHLRALEGREGAAELKAAALSVLGDELLPDGYRVEDVDSEGLWVTRDGHRYPLREMSDGFRTVAALVVDLLKQIHDAFGDEAFGGRGGGPSPLQVPGVVIIDEIDAHLHVTWQRRIGPWLTTHFPNIQFIVTTHSPYICQAADPGGLIRLPGVDEDAAPDVVPEDLYERVVYGSGDDAVLSDLFGLDTPYSERAEHVRAEFVALESKVYEGDTSPDTVERYKKLKDLLTSSPTARVHEMSAHLHRIAEEIGDGEGGGTE</sequence>
<dbReference type="InterPro" id="IPR027417">
    <property type="entry name" value="P-loop_NTPase"/>
</dbReference>
<name>A0A7G7BPD1_9ACTN</name>
<dbReference type="KEGG" id="sfiy:F0344_23605"/>
<dbReference type="PANTHER" id="PTHR43581">
    <property type="entry name" value="ATP/GTP PHOSPHATASE"/>
    <property type="match status" value="1"/>
</dbReference>
<feature type="domain" description="AAA+ ATPase" evidence="1">
    <location>
        <begin position="31"/>
        <end position="370"/>
    </location>
</feature>
<gene>
    <name evidence="2" type="ORF">F0344_23605</name>
</gene>
<dbReference type="InterPro" id="IPR038729">
    <property type="entry name" value="Rad50/SbcC_AAA"/>
</dbReference>
<dbReference type="Pfam" id="PF13304">
    <property type="entry name" value="AAA_21"/>
    <property type="match status" value="1"/>
</dbReference>
<evidence type="ECO:0000313" key="2">
    <source>
        <dbReference type="EMBL" id="QNE77196.1"/>
    </source>
</evidence>
<dbReference type="Proteomes" id="UP000515307">
    <property type="component" value="Chromosome"/>
</dbReference>
<dbReference type="GO" id="GO:0005524">
    <property type="term" value="F:ATP binding"/>
    <property type="evidence" value="ECO:0007669"/>
    <property type="project" value="InterPro"/>
</dbReference>